<reference evidence="6" key="1">
    <citation type="submission" date="2016-11" db="EMBL/GenBank/DDBJ databases">
        <authorList>
            <person name="Varghese N."/>
            <person name="Submissions S."/>
        </authorList>
    </citation>
    <scope>NUCLEOTIDE SEQUENCE [LARGE SCALE GENOMIC DNA]</scope>
    <source>
        <strain evidence="6">USBA-503</strain>
    </source>
</reference>
<evidence type="ECO:0000259" key="4">
    <source>
        <dbReference type="PROSITE" id="PS50011"/>
    </source>
</evidence>
<feature type="transmembrane region" description="Helical" evidence="3">
    <location>
        <begin position="508"/>
        <end position="529"/>
    </location>
</feature>
<organism evidence="5 6">
    <name type="scientific">Alicyclobacillus tolerans</name>
    <dbReference type="NCBI Taxonomy" id="90970"/>
    <lineage>
        <taxon>Bacteria</taxon>
        <taxon>Bacillati</taxon>
        <taxon>Bacillota</taxon>
        <taxon>Bacilli</taxon>
        <taxon>Bacillales</taxon>
        <taxon>Alicyclobacillaceae</taxon>
        <taxon>Alicyclobacillus</taxon>
    </lineage>
</organism>
<keyword evidence="3" id="KW-1133">Transmembrane helix</keyword>
<dbReference type="STRING" id="1830138.SAMN05443507_11030"/>
<evidence type="ECO:0000313" key="5">
    <source>
        <dbReference type="EMBL" id="SHK20638.1"/>
    </source>
</evidence>
<keyword evidence="3" id="KW-0812">Transmembrane</keyword>
<protein>
    <submittedName>
        <fullName evidence="5">Ubiquinone biosynthesis protein</fullName>
    </submittedName>
</protein>
<comment type="similarity">
    <text evidence="1">Belongs to the protein kinase superfamily. ADCK protein kinase family.</text>
</comment>
<dbReference type="InterPro" id="IPR004147">
    <property type="entry name" value="ABC1_dom"/>
</dbReference>
<evidence type="ECO:0000313" key="6">
    <source>
        <dbReference type="Proteomes" id="UP000184016"/>
    </source>
</evidence>
<dbReference type="AlphaFoldDB" id="A0A1M6QKE8"/>
<accession>A0A1M6QKE8</accession>
<dbReference type="Proteomes" id="UP000184016">
    <property type="component" value="Unassembled WGS sequence"/>
</dbReference>
<feature type="domain" description="Protein kinase" evidence="4">
    <location>
        <begin position="133"/>
        <end position="519"/>
    </location>
</feature>
<dbReference type="GO" id="GO:0004672">
    <property type="term" value="F:protein kinase activity"/>
    <property type="evidence" value="ECO:0007669"/>
    <property type="project" value="InterPro"/>
</dbReference>
<dbReference type="GO" id="GO:0005524">
    <property type="term" value="F:ATP binding"/>
    <property type="evidence" value="ECO:0007669"/>
    <property type="project" value="InterPro"/>
</dbReference>
<dbReference type="SUPFAM" id="SSF56112">
    <property type="entry name" value="Protein kinase-like (PK-like)"/>
    <property type="match status" value="1"/>
</dbReference>
<dbReference type="EMBL" id="FRAF01000010">
    <property type="protein sequence ID" value="SHK20638.1"/>
    <property type="molecule type" value="Genomic_DNA"/>
</dbReference>
<name>A0A1M6QKE8_9BACL</name>
<dbReference type="Gene3D" id="1.10.510.10">
    <property type="entry name" value="Transferase(Phosphotransferase) domain 1"/>
    <property type="match status" value="1"/>
</dbReference>
<feature type="compositionally biased region" description="Low complexity" evidence="2">
    <location>
        <begin position="1"/>
        <end position="14"/>
    </location>
</feature>
<dbReference type="Pfam" id="PF03109">
    <property type="entry name" value="ABC1"/>
    <property type="match status" value="1"/>
</dbReference>
<dbReference type="OrthoDB" id="9795390at2"/>
<proteinExistence type="inferred from homology"/>
<keyword evidence="6" id="KW-1185">Reference proteome</keyword>
<dbReference type="InterPro" id="IPR000719">
    <property type="entry name" value="Prot_kinase_dom"/>
</dbReference>
<dbReference type="CDD" id="cd05121">
    <property type="entry name" value="ABC1_ADCK3-like"/>
    <property type="match status" value="1"/>
</dbReference>
<sequence>MAGAAVKSSQAKSKANIREKIANERQSITPARRFRAVSKTLVKHGILHILKDRSRDEESRYRLLGQRLRLAFQELGPTYIKLGQVMLTRQELLPDALTRELEPLLAEVPPIDFAYMEVVLDESMPNWRDEFDFIHPVPIGSASLAQVYQAYLQDGRRAAVKIVRPLARKLFSADIAAIRKLVGRLQRFFPVELRETLDVKGLLQDYYSSSMNELDMRLEAEAMNQQRQYCDEFATLHIPQVYCVTPQVLVMEYIDGWNLKDFPVDFLTFEERLERMADLAHYYVKMFLKGFYHADPHGSNIMIERTTKRAVILDWGMTGRMDTLHTEAIFRMLLHIRVNQAEDAAESALDIYEPTIYTHPVQLKDQLRSLFIHYTDSHQGSHYNWGNLLFRTIMIALKNHCRIPTGLALWAKGFSAAEGNARWLCPEISFHDLVETADVQIVRDWMSRRLNYHTNAALLTETAKLATTFPRRLNKILEHLEWNKLQFTIDAQLSQVAQRNLSRLTNRVAFAFLAGILFLGGAILITSRGGNFEFSLMAHRIGMIALSASALFILGVIWNALRARL</sequence>
<dbReference type="PANTHER" id="PTHR10566">
    <property type="entry name" value="CHAPERONE-ACTIVITY OF BC1 COMPLEX CABC1 -RELATED"/>
    <property type="match status" value="1"/>
</dbReference>
<keyword evidence="5" id="KW-0830">Ubiquinone</keyword>
<keyword evidence="3" id="KW-0472">Membrane</keyword>
<feature type="transmembrane region" description="Helical" evidence="3">
    <location>
        <begin position="541"/>
        <end position="561"/>
    </location>
</feature>
<feature type="region of interest" description="Disordered" evidence="2">
    <location>
        <begin position="1"/>
        <end position="20"/>
    </location>
</feature>
<evidence type="ECO:0000256" key="3">
    <source>
        <dbReference type="SAM" id="Phobius"/>
    </source>
</evidence>
<dbReference type="RefSeq" id="WP_072873885.1">
    <property type="nucleotide sequence ID" value="NZ_FRAF01000010.1"/>
</dbReference>
<dbReference type="PROSITE" id="PS50011">
    <property type="entry name" value="PROTEIN_KINASE_DOM"/>
    <property type="match status" value="1"/>
</dbReference>
<dbReference type="InterPro" id="IPR011009">
    <property type="entry name" value="Kinase-like_dom_sf"/>
</dbReference>
<gene>
    <name evidence="5" type="ORF">SAMN05443507_11030</name>
</gene>
<dbReference type="InterPro" id="IPR050154">
    <property type="entry name" value="UbiB_kinase"/>
</dbReference>
<dbReference type="PANTHER" id="PTHR10566:SF113">
    <property type="entry name" value="PROTEIN ACTIVITY OF BC1 COMPLEX KINASE 7, CHLOROPLASTIC"/>
    <property type="match status" value="1"/>
</dbReference>
<evidence type="ECO:0000256" key="1">
    <source>
        <dbReference type="ARBA" id="ARBA00009670"/>
    </source>
</evidence>
<evidence type="ECO:0000256" key="2">
    <source>
        <dbReference type="SAM" id="MobiDB-lite"/>
    </source>
</evidence>